<keyword evidence="4" id="KW-1185">Reference proteome</keyword>
<keyword evidence="3" id="KW-0449">Lipoprotein</keyword>
<keyword evidence="1" id="KW-0732">Signal</keyword>
<dbReference type="SUPFAM" id="SSF159594">
    <property type="entry name" value="XCC0632-like"/>
    <property type="match status" value="1"/>
</dbReference>
<dbReference type="PROSITE" id="PS51318">
    <property type="entry name" value="TAT"/>
    <property type="match status" value="1"/>
</dbReference>
<sequence length="205" mass="21250">MTPIQLSRRLAILGGAVALGGCSAVSALNAAGTARATYDLIPRSASTTGRQTRRTLLVALPDTTAAINSDRILVRPNAAAITYLPDARWTAELPRVVQSLLVRSISGSGRIGYVGPAEGGPVPDSALLTRVDAFDVTVGADGIPVATIDITLTVLNDRDQRVLATRRFTQSVPVANDSPAALVAGFQALLDALLPAMADWVLGIA</sequence>
<dbReference type="InterPro" id="IPR006311">
    <property type="entry name" value="TAT_signal"/>
</dbReference>
<evidence type="ECO:0000313" key="4">
    <source>
        <dbReference type="Proteomes" id="UP000195273"/>
    </source>
</evidence>
<evidence type="ECO:0000256" key="1">
    <source>
        <dbReference type="SAM" id="SignalP"/>
    </source>
</evidence>
<protein>
    <submittedName>
        <fullName evidence="3">ABC-type transport auxiliary lipoprotein component</fullName>
    </submittedName>
</protein>
<dbReference type="KEGG" id="lvs:LOKVESSMR4R_01969"/>
<gene>
    <name evidence="3" type="ORF">LOKVESSMR4R_01969</name>
</gene>
<reference evidence="3 4" key="1">
    <citation type="submission" date="2017-05" db="EMBL/GenBank/DDBJ databases">
        <title>Genome Sequence of Loktanella vestfoldensis Strain SMR4r Isolated from a Culture of the Diatom Skeletonema marinoi.</title>
        <authorList>
            <person name="Topel M."/>
            <person name="Pinder M.I.M."/>
            <person name="Johansson O.N."/>
            <person name="Kourtchenko O."/>
            <person name="Godhe A."/>
            <person name="Clarke A.K."/>
        </authorList>
    </citation>
    <scope>NUCLEOTIDE SEQUENCE [LARGE SCALE GENOMIC DNA]</scope>
    <source>
        <strain evidence="3 4">SMR4r</strain>
    </source>
</reference>
<dbReference type="Gene3D" id="3.40.50.10610">
    <property type="entry name" value="ABC-type transport auxiliary lipoprotein component"/>
    <property type="match status" value="1"/>
</dbReference>
<dbReference type="EMBL" id="CP021431">
    <property type="protein sequence ID" value="ARU01281.1"/>
    <property type="molecule type" value="Genomic_DNA"/>
</dbReference>
<evidence type="ECO:0000259" key="2">
    <source>
        <dbReference type="Pfam" id="PF03886"/>
    </source>
</evidence>
<dbReference type="STRING" id="1122181.GCA_000382265_00690"/>
<dbReference type="RefSeq" id="WP_087207949.1">
    <property type="nucleotide sequence ID" value="NZ_CP021431.1"/>
</dbReference>
<dbReference type="Pfam" id="PF03886">
    <property type="entry name" value="ABC_trans_aux"/>
    <property type="match status" value="1"/>
</dbReference>
<proteinExistence type="predicted"/>
<name>A0A1Y0ED14_9RHOB</name>
<organism evidence="3 4">
    <name type="scientific">Yoonia vestfoldensis</name>
    <dbReference type="NCBI Taxonomy" id="245188"/>
    <lineage>
        <taxon>Bacteria</taxon>
        <taxon>Pseudomonadati</taxon>
        <taxon>Pseudomonadota</taxon>
        <taxon>Alphaproteobacteria</taxon>
        <taxon>Rhodobacterales</taxon>
        <taxon>Paracoccaceae</taxon>
        <taxon>Yoonia</taxon>
    </lineage>
</organism>
<feature type="chain" id="PRO_5012530516" evidence="1">
    <location>
        <begin position="31"/>
        <end position="205"/>
    </location>
</feature>
<feature type="signal peptide" evidence="1">
    <location>
        <begin position="1"/>
        <end position="30"/>
    </location>
</feature>
<evidence type="ECO:0000313" key="3">
    <source>
        <dbReference type="EMBL" id="ARU01281.1"/>
    </source>
</evidence>
<dbReference type="InterPro" id="IPR005586">
    <property type="entry name" value="ABC_trans_aux"/>
</dbReference>
<dbReference type="OrthoDB" id="9808689at2"/>
<feature type="domain" description="ABC-type transport auxiliary lipoprotein component" evidence="2">
    <location>
        <begin position="38"/>
        <end position="198"/>
    </location>
</feature>
<dbReference type="AlphaFoldDB" id="A0A1Y0ED14"/>
<accession>A0A1Y0ED14</accession>
<dbReference type="Proteomes" id="UP000195273">
    <property type="component" value="Chromosome"/>
</dbReference>